<dbReference type="EMBL" id="JADCLJ010000018">
    <property type="protein sequence ID" value="MBE4907889.1"/>
    <property type="molecule type" value="Genomic_DNA"/>
</dbReference>
<keyword evidence="1" id="KW-1133">Transmembrane helix</keyword>
<proteinExistence type="predicted"/>
<accession>A0ABR9QI79</accession>
<feature type="domain" description="Regulatory protein YycH-like" evidence="2">
    <location>
        <begin position="33"/>
        <end position="251"/>
    </location>
</feature>
<name>A0ABR9QI79_9BACI</name>
<keyword evidence="4" id="KW-1185">Reference proteome</keyword>
<keyword evidence="1" id="KW-0812">Transmembrane</keyword>
<dbReference type="RefSeq" id="WP_193535362.1">
    <property type="nucleotide sequence ID" value="NZ_JADCLJ010000018.1"/>
</dbReference>
<organism evidence="3 4">
    <name type="scientific">Litchfieldia luteola</name>
    <dbReference type="NCBI Taxonomy" id="682179"/>
    <lineage>
        <taxon>Bacteria</taxon>
        <taxon>Bacillati</taxon>
        <taxon>Bacillota</taxon>
        <taxon>Bacilli</taxon>
        <taxon>Bacillales</taxon>
        <taxon>Bacillaceae</taxon>
        <taxon>Litchfieldia</taxon>
    </lineage>
</organism>
<dbReference type="InterPro" id="IPR018604">
    <property type="entry name" value="YycI-like"/>
</dbReference>
<dbReference type="Proteomes" id="UP001516662">
    <property type="component" value="Unassembled WGS sequence"/>
</dbReference>
<evidence type="ECO:0000256" key="1">
    <source>
        <dbReference type="SAM" id="Phobius"/>
    </source>
</evidence>
<comment type="caution">
    <text evidence="3">The sequence shown here is derived from an EMBL/GenBank/DDBJ whole genome shotgun (WGS) entry which is preliminary data.</text>
</comment>
<protein>
    <submittedName>
        <fullName evidence="3">Two-component system regulatory protein YycI</fullName>
    </submittedName>
</protein>
<dbReference type="Gene3D" id="2.40.128.690">
    <property type="entry name" value="YycH protein, domain 3-like"/>
    <property type="match status" value="1"/>
</dbReference>
<evidence type="ECO:0000259" key="2">
    <source>
        <dbReference type="Pfam" id="PF09648"/>
    </source>
</evidence>
<evidence type="ECO:0000313" key="4">
    <source>
        <dbReference type="Proteomes" id="UP001516662"/>
    </source>
</evidence>
<gene>
    <name evidence="3" type="ORF">IMZ08_07455</name>
</gene>
<dbReference type="Pfam" id="PF09648">
    <property type="entry name" value="YycI"/>
    <property type="match status" value="1"/>
</dbReference>
<evidence type="ECO:0000313" key="3">
    <source>
        <dbReference type="EMBL" id="MBE4907889.1"/>
    </source>
</evidence>
<feature type="transmembrane region" description="Helical" evidence="1">
    <location>
        <begin position="6"/>
        <end position="26"/>
    </location>
</feature>
<keyword evidence="1" id="KW-0472">Membrane</keyword>
<sequence>MDWSKTKTIFIITFLVLDLFLIYQFIEKRNLSQLDLIREASIEEQLETEEITYPQLPRLADEADYIIYGQEKAFTLEEVDGLKNQQINLDNPTKLFSTFIVPIKFTEENIDTKIVQFIKDNIAYGSSYLYWKYDKDSKTIILFQHYKNNTFFNIPNNSSGQVLLQLNENNEIISYSQTLLTDIEEYKREEMLTSIQAIEYLYKSDYLKSGSEVTRIEFGYYPLVTLSKSQVLTPTWHIIVDDRMDYYVNAIEGQIIEIQE</sequence>
<reference evidence="3 4" key="1">
    <citation type="submission" date="2020-10" db="EMBL/GenBank/DDBJ databases">
        <title>Bacillus sp. HD4P25, an endophyte from a halophyte.</title>
        <authorList>
            <person name="Sun J.-Q."/>
        </authorList>
    </citation>
    <scope>NUCLEOTIDE SEQUENCE [LARGE SCALE GENOMIC DNA]</scope>
    <source>
        <strain evidence="3 4">YIM 93174</strain>
    </source>
</reference>